<dbReference type="OMA" id="HMAKAED"/>
<protein>
    <submittedName>
        <fullName evidence="2">Uncharacterized protein</fullName>
    </submittedName>
</protein>
<dbReference type="AlphaFoldDB" id="A0A0E0ME32"/>
<name>A0A0E0ME32_ORYPU</name>
<dbReference type="Gramene" id="OPUNC11G07350.1">
    <property type="protein sequence ID" value="OPUNC11G07350.1"/>
    <property type="gene ID" value="OPUNC11G07350"/>
</dbReference>
<evidence type="ECO:0000313" key="2">
    <source>
        <dbReference type="EnsemblPlants" id="OPUNC11G07350.1"/>
    </source>
</evidence>
<proteinExistence type="predicted"/>
<dbReference type="EnsemblPlants" id="OPUNC11G07350.1">
    <property type="protein sequence ID" value="OPUNC11G07350.1"/>
    <property type="gene ID" value="OPUNC11G07350"/>
</dbReference>
<evidence type="ECO:0000313" key="3">
    <source>
        <dbReference type="Proteomes" id="UP000026962"/>
    </source>
</evidence>
<evidence type="ECO:0000256" key="1">
    <source>
        <dbReference type="SAM" id="MobiDB-lite"/>
    </source>
</evidence>
<feature type="region of interest" description="Disordered" evidence="1">
    <location>
        <begin position="1"/>
        <end position="39"/>
    </location>
</feature>
<accession>A0A0E0ME32</accession>
<sequence length="159" mass="17215">MEHKPSGGKGRTSSASSVASPSAVSEGGSSSIRDIEQQKPVVAVDASSLVCSSEQHSPAEAEDGTTSANGFMQQKPTVVWNGFVRCMDSAARSEVMNQCLQKFDIHLDGCHPLPTRNPRKRCAWCSVRDTRTACNMNFRSSETPRRSNNGCDHVSKENI</sequence>
<dbReference type="Proteomes" id="UP000026962">
    <property type="component" value="Chromosome 11"/>
</dbReference>
<reference evidence="2" key="1">
    <citation type="submission" date="2015-04" db="UniProtKB">
        <authorList>
            <consortium name="EnsemblPlants"/>
        </authorList>
    </citation>
    <scope>IDENTIFICATION</scope>
</reference>
<dbReference type="STRING" id="4537.A0A0E0ME32"/>
<feature type="compositionally biased region" description="Low complexity" evidence="1">
    <location>
        <begin position="13"/>
        <end position="31"/>
    </location>
</feature>
<reference evidence="2" key="2">
    <citation type="submission" date="2018-05" db="EMBL/GenBank/DDBJ databases">
        <title>OpunRS2 (Oryza punctata Reference Sequence Version 2).</title>
        <authorList>
            <person name="Zhang J."/>
            <person name="Kudrna D."/>
            <person name="Lee S."/>
            <person name="Talag J."/>
            <person name="Welchert J."/>
            <person name="Wing R.A."/>
        </authorList>
    </citation>
    <scope>NUCLEOTIDE SEQUENCE [LARGE SCALE GENOMIC DNA]</scope>
</reference>
<keyword evidence="3" id="KW-1185">Reference proteome</keyword>
<organism evidence="2">
    <name type="scientific">Oryza punctata</name>
    <name type="common">Red rice</name>
    <dbReference type="NCBI Taxonomy" id="4537"/>
    <lineage>
        <taxon>Eukaryota</taxon>
        <taxon>Viridiplantae</taxon>
        <taxon>Streptophyta</taxon>
        <taxon>Embryophyta</taxon>
        <taxon>Tracheophyta</taxon>
        <taxon>Spermatophyta</taxon>
        <taxon>Magnoliopsida</taxon>
        <taxon>Liliopsida</taxon>
        <taxon>Poales</taxon>
        <taxon>Poaceae</taxon>
        <taxon>BOP clade</taxon>
        <taxon>Oryzoideae</taxon>
        <taxon>Oryzeae</taxon>
        <taxon>Oryzinae</taxon>
        <taxon>Oryza</taxon>
    </lineage>
</organism>
<dbReference type="HOGENOM" id="CLU_136433_0_0_1"/>